<evidence type="ECO:0000313" key="2">
    <source>
        <dbReference type="Proteomes" id="UP001228113"/>
    </source>
</evidence>
<dbReference type="AlphaFoldDB" id="A0AA48H1Y3"/>
<gene>
    <name evidence="1" type="ORF">METESE_09490</name>
</gene>
<proteinExistence type="predicted"/>
<protein>
    <submittedName>
        <fullName evidence="1">Uncharacterized protein</fullName>
    </submittedName>
</protein>
<name>A0AA48H1Y3_9BACT</name>
<dbReference type="EMBL" id="AP027081">
    <property type="protein sequence ID" value="BDU75991.1"/>
    <property type="molecule type" value="Genomic_DNA"/>
</dbReference>
<accession>A0AA48H1Y3</accession>
<sequence>MGVEKMDWHGVDLVVTTQARTLVDCLDRPDLSGGWEEAWRSLEKMRWVDVGEVHAYLCLLGNATTSALTGFFLEQHQDHFAFEGGSLQQLEDLRPQGRHYLDRQKGGRLSARWNLIVPDALWNRAWEEPS</sequence>
<keyword evidence="2" id="KW-1185">Reference proteome</keyword>
<dbReference type="KEGG" id="msea:METESE_09490"/>
<reference evidence="1" key="1">
    <citation type="journal article" date="2023" name="Int. J. Syst. Evol. Microbiol.">
        <title>Mesoterricola silvestris gen. nov., sp. nov., Mesoterricola sediminis sp. nov., Geothrix oryzae sp. nov., Geothrix edaphica sp. nov., Geothrix rubra sp. nov., and Geothrix limicola sp. nov., six novel members of Acidobacteriota isolated from soils.</title>
        <authorList>
            <person name="Itoh H."/>
            <person name="Sugisawa Y."/>
            <person name="Mise K."/>
            <person name="Xu Z."/>
            <person name="Kuniyasu M."/>
            <person name="Ushijima N."/>
            <person name="Kawano K."/>
            <person name="Kobayashi E."/>
            <person name="Shiratori Y."/>
            <person name="Masuda Y."/>
            <person name="Senoo K."/>
        </authorList>
    </citation>
    <scope>NUCLEOTIDE SEQUENCE</scope>
    <source>
        <strain evidence="1">W786</strain>
    </source>
</reference>
<organism evidence="1 2">
    <name type="scientific">Mesoterricola sediminis</name>
    <dbReference type="NCBI Taxonomy" id="2927980"/>
    <lineage>
        <taxon>Bacteria</taxon>
        <taxon>Pseudomonadati</taxon>
        <taxon>Acidobacteriota</taxon>
        <taxon>Holophagae</taxon>
        <taxon>Holophagales</taxon>
        <taxon>Holophagaceae</taxon>
        <taxon>Mesoterricola</taxon>
    </lineage>
</organism>
<evidence type="ECO:0000313" key="1">
    <source>
        <dbReference type="EMBL" id="BDU75991.1"/>
    </source>
</evidence>
<dbReference type="Proteomes" id="UP001228113">
    <property type="component" value="Chromosome"/>
</dbReference>